<dbReference type="Proteomes" id="UP000289738">
    <property type="component" value="Chromosome A10"/>
</dbReference>
<protein>
    <recommendedName>
        <fullName evidence="2">Myb/SANT-like domain-containing protein</fullName>
    </recommendedName>
</protein>
<accession>A0A445B673</accession>
<gene>
    <name evidence="3" type="ORF">Ahy_A10g048897</name>
</gene>
<organism evidence="3 4">
    <name type="scientific">Arachis hypogaea</name>
    <name type="common">Peanut</name>
    <dbReference type="NCBI Taxonomy" id="3818"/>
    <lineage>
        <taxon>Eukaryota</taxon>
        <taxon>Viridiplantae</taxon>
        <taxon>Streptophyta</taxon>
        <taxon>Embryophyta</taxon>
        <taxon>Tracheophyta</taxon>
        <taxon>Spermatophyta</taxon>
        <taxon>Magnoliopsida</taxon>
        <taxon>eudicotyledons</taxon>
        <taxon>Gunneridae</taxon>
        <taxon>Pentapetalae</taxon>
        <taxon>rosids</taxon>
        <taxon>fabids</taxon>
        <taxon>Fabales</taxon>
        <taxon>Fabaceae</taxon>
        <taxon>Papilionoideae</taxon>
        <taxon>50 kb inversion clade</taxon>
        <taxon>dalbergioids sensu lato</taxon>
        <taxon>Dalbergieae</taxon>
        <taxon>Pterocarpus clade</taxon>
        <taxon>Arachis</taxon>
    </lineage>
</organism>
<dbReference type="PANTHER" id="PTHR46250">
    <property type="entry name" value="MYB/SANT-LIKE DNA-BINDING DOMAIN PROTEIN-RELATED"/>
    <property type="match status" value="1"/>
</dbReference>
<reference evidence="3 4" key="1">
    <citation type="submission" date="2019-01" db="EMBL/GenBank/DDBJ databases">
        <title>Sequencing of cultivated peanut Arachis hypogaea provides insights into genome evolution and oil improvement.</title>
        <authorList>
            <person name="Chen X."/>
        </authorList>
    </citation>
    <scope>NUCLEOTIDE SEQUENCE [LARGE SCALE GENOMIC DNA]</scope>
    <source>
        <strain evidence="4">cv. Fuhuasheng</strain>
        <tissue evidence="3">Leaves</tissue>
    </source>
</reference>
<feature type="region of interest" description="Disordered" evidence="1">
    <location>
        <begin position="123"/>
        <end position="144"/>
    </location>
</feature>
<name>A0A445B673_ARAHY</name>
<dbReference type="AlphaFoldDB" id="A0A445B673"/>
<evidence type="ECO:0000259" key="2">
    <source>
        <dbReference type="Pfam" id="PF12776"/>
    </source>
</evidence>
<feature type="domain" description="Myb/SANT-like" evidence="2">
    <location>
        <begin position="5"/>
        <end position="85"/>
    </location>
</feature>
<dbReference type="STRING" id="3818.A0A445B673"/>
<evidence type="ECO:0000256" key="1">
    <source>
        <dbReference type="SAM" id="MobiDB-lite"/>
    </source>
</evidence>
<sequence length="144" mass="16453">MVMNDEETKAFDGFMKECVVDGLKADCGQFRPETFEKLPLKILEAFPTCTLTAKHCKNKYKRLKETYQYASEMLTCSEFGWNSNKYRNVLDTWMKAHPTKFYTSNGIFGKDRAMGAGAVSGFDAQEQVQEEEENHSPSLDDFGM</sequence>
<dbReference type="EMBL" id="SDMP01000010">
    <property type="protein sequence ID" value="RYR34163.1"/>
    <property type="molecule type" value="Genomic_DNA"/>
</dbReference>
<comment type="caution">
    <text evidence="3">The sequence shown here is derived from an EMBL/GenBank/DDBJ whole genome shotgun (WGS) entry which is preliminary data.</text>
</comment>
<proteinExistence type="predicted"/>
<evidence type="ECO:0000313" key="3">
    <source>
        <dbReference type="EMBL" id="RYR34163.1"/>
    </source>
</evidence>
<keyword evidence="4" id="KW-1185">Reference proteome</keyword>
<evidence type="ECO:0000313" key="4">
    <source>
        <dbReference type="Proteomes" id="UP000289738"/>
    </source>
</evidence>
<dbReference type="Pfam" id="PF12776">
    <property type="entry name" value="Myb_DNA-bind_3"/>
    <property type="match status" value="1"/>
</dbReference>
<dbReference type="PANTHER" id="PTHR46250:SF18">
    <property type="entry name" value="MYB_SANT-LIKE DOMAIN-CONTAINING PROTEIN"/>
    <property type="match status" value="1"/>
</dbReference>
<dbReference type="InterPro" id="IPR024752">
    <property type="entry name" value="Myb/SANT-like_dom"/>
</dbReference>